<dbReference type="Proteomes" id="UP000051027">
    <property type="component" value="Unassembled WGS sequence"/>
</dbReference>
<dbReference type="HAMAP" id="MF_00145">
    <property type="entry name" value="Phosphoglyc_kinase"/>
    <property type="match status" value="1"/>
</dbReference>
<comment type="caution">
    <text evidence="11">Lacks conserved residue(s) required for the propagation of feature annotation.</text>
</comment>
<feature type="binding site" evidence="13">
    <location>
        <position position="256"/>
    </location>
    <ligand>
        <name>ATP</name>
        <dbReference type="ChEBI" id="CHEBI:30616"/>
    </ligand>
</feature>
<evidence type="ECO:0000256" key="6">
    <source>
        <dbReference type="ARBA" id="ARBA00022679"/>
    </source>
</evidence>
<dbReference type="EMBL" id="LICS01000040">
    <property type="protein sequence ID" value="KRO95253.1"/>
    <property type="molecule type" value="Genomic_DNA"/>
</dbReference>
<dbReference type="STRING" id="1655612.ABS10_07570"/>
<evidence type="ECO:0000256" key="12">
    <source>
        <dbReference type="PIRSR" id="PIRSR000724-1"/>
    </source>
</evidence>
<keyword evidence="10 11" id="KW-0324">Glycolysis</keyword>
<keyword evidence="7 11" id="KW-0547">Nucleotide-binding</keyword>
<sequence length="377" mass="40588">MRTLTNFTVENKTVALRVDLNVPIQEGQILDDARITAILPTVKYLLLQNAKIILISHFGRPKAGCFDLKFSLQPIAKKLSELLNLEVPLISSIANANFQSPISLLENIRFLAGELENDLDLAQRLGAMAEVYVFDAFGASHREHASTYGAIQHAAVSCAGLLLETETTALSRATNSLDKPVLSIVGGSKVSSKLEVIKNLSRLSDNIITGGGITNTFLKAKGFNIGNSLFEDSMLLEAKNLLSTANIYLPSKVVVGSNINSTESRECDVTCVQDHEMILDQVVDDQALTLISQAKQIIWNGPIGVFENNAFANGTQQLAEAIAQSSAFSLAGGGETLLAIKMFINKDDISYCSTGGGAFLEFMEGKELPSLSALGYK</sequence>
<evidence type="ECO:0000256" key="14">
    <source>
        <dbReference type="RuleBase" id="RU000532"/>
    </source>
</evidence>
<dbReference type="SUPFAM" id="SSF53748">
    <property type="entry name" value="Phosphoglycerate kinase"/>
    <property type="match status" value="1"/>
</dbReference>
<dbReference type="InterPro" id="IPR015824">
    <property type="entry name" value="Phosphoglycerate_kinase_N"/>
</dbReference>
<comment type="caution">
    <text evidence="15">The sequence shown here is derived from an EMBL/GenBank/DDBJ whole genome shotgun (WGS) entry which is preliminary data.</text>
</comment>
<evidence type="ECO:0000256" key="4">
    <source>
        <dbReference type="ARBA" id="ARBA00011245"/>
    </source>
</evidence>
<evidence type="ECO:0000256" key="8">
    <source>
        <dbReference type="ARBA" id="ARBA00022777"/>
    </source>
</evidence>
<evidence type="ECO:0000256" key="1">
    <source>
        <dbReference type="ARBA" id="ARBA00000642"/>
    </source>
</evidence>
<name>A0A0R2U6R5_9GAMM</name>
<dbReference type="Gene3D" id="3.40.50.1260">
    <property type="entry name" value="Phosphoglycerate kinase, N-terminal domain"/>
    <property type="match status" value="2"/>
</dbReference>
<dbReference type="GO" id="GO:0005829">
    <property type="term" value="C:cytosol"/>
    <property type="evidence" value="ECO:0007669"/>
    <property type="project" value="TreeGrafter"/>
</dbReference>
<comment type="subcellular location">
    <subcellularLocation>
        <location evidence="11">Cytoplasm</location>
    </subcellularLocation>
</comment>
<comment type="subunit">
    <text evidence="4 11">Monomer.</text>
</comment>
<dbReference type="PRINTS" id="PR00477">
    <property type="entry name" value="PHGLYCKINASE"/>
</dbReference>
<evidence type="ECO:0000256" key="11">
    <source>
        <dbReference type="HAMAP-Rule" id="MF_00145"/>
    </source>
</evidence>
<evidence type="ECO:0000256" key="9">
    <source>
        <dbReference type="ARBA" id="ARBA00022840"/>
    </source>
</evidence>
<feature type="binding site" evidence="11">
    <location>
        <begin position="333"/>
        <end position="336"/>
    </location>
    <ligand>
        <name>ATP</name>
        <dbReference type="ChEBI" id="CHEBI:30616"/>
    </ligand>
</feature>
<dbReference type="UniPathway" id="UPA00109">
    <property type="reaction ID" value="UER00185"/>
</dbReference>
<keyword evidence="11" id="KW-0963">Cytoplasm</keyword>
<keyword evidence="6 11" id="KW-0808">Transferase</keyword>
<feature type="binding site" evidence="11">
    <location>
        <position position="142"/>
    </location>
    <ligand>
        <name>substrate</name>
    </ligand>
</feature>
<dbReference type="InterPro" id="IPR036043">
    <property type="entry name" value="Phosphoglycerate_kinase_sf"/>
</dbReference>
<gene>
    <name evidence="11" type="primary">pgk</name>
    <name evidence="15" type="ORF">ABS10_07570</name>
</gene>
<evidence type="ECO:0000256" key="5">
    <source>
        <dbReference type="ARBA" id="ARBA00013061"/>
    </source>
</evidence>
<evidence type="ECO:0000256" key="7">
    <source>
        <dbReference type="ARBA" id="ARBA00022741"/>
    </source>
</evidence>
<evidence type="ECO:0000256" key="3">
    <source>
        <dbReference type="ARBA" id="ARBA00008982"/>
    </source>
</evidence>
<dbReference type="EC" id="2.7.2.3" evidence="5 11"/>
<evidence type="ECO:0000256" key="13">
    <source>
        <dbReference type="PIRSR" id="PIRSR000724-2"/>
    </source>
</evidence>
<feature type="binding site" evidence="11 13">
    <location>
        <position position="193"/>
    </location>
    <ligand>
        <name>ATP</name>
        <dbReference type="ChEBI" id="CHEBI:30616"/>
    </ligand>
</feature>
<feature type="binding site" evidence="12">
    <location>
        <position position="109"/>
    </location>
    <ligand>
        <name>(2R)-3-phosphoglycerate</name>
        <dbReference type="ChEBI" id="CHEBI:58272"/>
    </ligand>
</feature>
<comment type="similarity">
    <text evidence="3 11 14">Belongs to the phosphoglycerate kinase family.</text>
</comment>
<evidence type="ECO:0000313" key="15">
    <source>
        <dbReference type="EMBL" id="KRO95253.1"/>
    </source>
</evidence>
<dbReference type="PANTHER" id="PTHR11406:SF23">
    <property type="entry name" value="PHOSPHOGLYCERATE KINASE 1, CHLOROPLASTIC-RELATED"/>
    <property type="match status" value="1"/>
</dbReference>
<dbReference type="AlphaFoldDB" id="A0A0R2U6R5"/>
<evidence type="ECO:0000313" key="16">
    <source>
        <dbReference type="Proteomes" id="UP000051027"/>
    </source>
</evidence>
<accession>A0A0R2U6R5</accession>
<dbReference type="GO" id="GO:0004618">
    <property type="term" value="F:phosphoglycerate kinase activity"/>
    <property type="evidence" value="ECO:0007669"/>
    <property type="project" value="UniProtKB-UniRule"/>
</dbReference>
<dbReference type="GO" id="GO:0043531">
    <property type="term" value="F:ADP binding"/>
    <property type="evidence" value="ECO:0007669"/>
    <property type="project" value="TreeGrafter"/>
</dbReference>
<feature type="binding site" evidence="11 12">
    <location>
        <begin position="19"/>
        <end position="21"/>
    </location>
    <ligand>
        <name>substrate</name>
    </ligand>
</feature>
<organism evidence="15 16">
    <name type="scientific">SAR86 cluster bacterium BACL1 MAG-120820-bin45</name>
    <dbReference type="NCBI Taxonomy" id="1655612"/>
    <lineage>
        <taxon>Bacteria</taxon>
        <taxon>Pseudomonadati</taxon>
        <taxon>Pseudomonadota</taxon>
        <taxon>Gammaproteobacteria</taxon>
        <taxon>SAR86 cluster</taxon>
    </lineage>
</organism>
<dbReference type="PIRSF" id="PIRSF000724">
    <property type="entry name" value="Pgk"/>
    <property type="match status" value="1"/>
</dbReference>
<dbReference type="FunFam" id="3.40.50.1260:FF:000031">
    <property type="entry name" value="Phosphoglycerate kinase 1"/>
    <property type="match status" value="1"/>
</dbReference>
<dbReference type="GO" id="GO:0006096">
    <property type="term" value="P:glycolytic process"/>
    <property type="evidence" value="ECO:0007669"/>
    <property type="project" value="UniProtKB-UniRule"/>
</dbReference>
<dbReference type="GO" id="GO:0005524">
    <property type="term" value="F:ATP binding"/>
    <property type="evidence" value="ECO:0007669"/>
    <property type="project" value="UniProtKB-KW"/>
</dbReference>
<keyword evidence="8 11" id="KW-0418">Kinase</keyword>
<feature type="binding site" evidence="11 12">
    <location>
        <begin position="57"/>
        <end position="60"/>
    </location>
    <ligand>
        <name>substrate</name>
    </ligand>
</feature>
<comment type="catalytic activity">
    <reaction evidence="1 11 14">
        <text>(2R)-3-phosphoglycerate + ATP = (2R)-3-phospho-glyceroyl phosphate + ADP</text>
        <dbReference type="Rhea" id="RHEA:14801"/>
        <dbReference type="ChEBI" id="CHEBI:30616"/>
        <dbReference type="ChEBI" id="CHEBI:57604"/>
        <dbReference type="ChEBI" id="CHEBI:58272"/>
        <dbReference type="ChEBI" id="CHEBI:456216"/>
        <dbReference type="EC" id="2.7.2.3"/>
    </reaction>
</comment>
<protein>
    <recommendedName>
        <fullName evidence="5 11">Phosphoglycerate kinase</fullName>
        <ecNumber evidence="5 11">2.7.2.3</ecNumber>
    </recommendedName>
</protein>
<feature type="binding site" evidence="11">
    <location>
        <position position="109"/>
    </location>
    <ligand>
        <name>substrate</name>
    </ligand>
</feature>
<feature type="binding site" evidence="12">
    <location>
        <position position="142"/>
    </location>
    <ligand>
        <name>(2R)-3-phosphoglycerate</name>
        <dbReference type="ChEBI" id="CHEBI:58272"/>
    </ligand>
</feature>
<feature type="binding site" evidence="12">
    <location>
        <position position="34"/>
    </location>
    <ligand>
        <name>(2R)-3-phosphoglycerate</name>
        <dbReference type="ChEBI" id="CHEBI:58272"/>
    </ligand>
</feature>
<reference evidence="15 16" key="1">
    <citation type="submission" date="2015-10" db="EMBL/GenBank/DDBJ databases">
        <title>Metagenome-Assembled Genomes uncover a global brackish microbiome.</title>
        <authorList>
            <person name="Hugerth L.W."/>
            <person name="Larsson J."/>
            <person name="Alneberg J."/>
            <person name="Lindh M.V."/>
            <person name="Legrand C."/>
            <person name="Pinhassi J."/>
            <person name="Andersson A.F."/>
        </authorList>
    </citation>
    <scope>NUCLEOTIDE SEQUENCE [LARGE SCALE GENOMIC DNA]</scope>
    <source>
        <strain evidence="15">BACL1 MAG-120820-bin45</strain>
    </source>
</reference>
<proteinExistence type="inferred from homology"/>
<comment type="pathway">
    <text evidence="2 11">Carbohydrate degradation; glycolysis; pyruvate from D-glyceraldehyde 3-phosphate: step 2/5.</text>
</comment>
<dbReference type="Pfam" id="PF00162">
    <property type="entry name" value="PGK"/>
    <property type="match status" value="1"/>
</dbReference>
<dbReference type="GO" id="GO:0006094">
    <property type="term" value="P:gluconeogenesis"/>
    <property type="evidence" value="ECO:0007669"/>
    <property type="project" value="TreeGrafter"/>
</dbReference>
<evidence type="ECO:0000256" key="10">
    <source>
        <dbReference type="ARBA" id="ARBA00023152"/>
    </source>
</evidence>
<evidence type="ECO:0000256" key="2">
    <source>
        <dbReference type="ARBA" id="ARBA00004838"/>
    </source>
</evidence>
<dbReference type="InterPro" id="IPR001576">
    <property type="entry name" value="Phosphoglycerate_kinase"/>
</dbReference>
<dbReference type="PANTHER" id="PTHR11406">
    <property type="entry name" value="PHOSPHOGLYCERATE KINASE"/>
    <property type="match status" value="1"/>
</dbReference>
<keyword evidence="9 11" id="KW-0067">ATP-binding</keyword>
<feature type="binding site" evidence="11 13">
    <location>
        <position position="307"/>
    </location>
    <ligand>
        <name>ATP</name>
        <dbReference type="ChEBI" id="CHEBI:30616"/>
    </ligand>
</feature>
<feature type="binding site" evidence="11">
    <location>
        <position position="34"/>
    </location>
    <ligand>
        <name>substrate</name>
    </ligand>
</feature>